<keyword evidence="1" id="KW-0812">Transmembrane</keyword>
<name>A0A1H3U4J9_9BURK</name>
<keyword evidence="1" id="KW-1133">Transmembrane helix</keyword>
<dbReference type="PANTHER" id="PTHR30354:SF11">
    <property type="entry name" value="PERMEASE"/>
    <property type="match status" value="1"/>
</dbReference>
<dbReference type="EMBL" id="FNPE01000037">
    <property type="protein sequence ID" value="SDZ57396.1"/>
    <property type="molecule type" value="Genomic_DNA"/>
</dbReference>
<sequence length="100" mass="9989">MSSFDTQLLLIALASVLASVLVLVALIVSRIRLHPLLALLVVSIGVGFATGMAPGEIVKNLTNGAGKTLGAVGVVIALGAMLGKILADSGTTERLAGAIL</sequence>
<feature type="transmembrane region" description="Helical" evidence="1">
    <location>
        <begin position="36"/>
        <end position="57"/>
    </location>
</feature>
<dbReference type="GO" id="GO:0005886">
    <property type="term" value="C:plasma membrane"/>
    <property type="evidence" value="ECO:0007669"/>
    <property type="project" value="TreeGrafter"/>
</dbReference>
<gene>
    <name evidence="2" type="ORF">SAMN05421547_13731</name>
</gene>
<dbReference type="PANTHER" id="PTHR30354">
    <property type="entry name" value="GNT FAMILY GLUCONATE TRANSPORTER"/>
    <property type="match status" value="1"/>
</dbReference>
<accession>A0A1H3U4J9</accession>
<organism evidence="2 3">
    <name type="scientific">Delftia lacustris</name>
    <dbReference type="NCBI Taxonomy" id="558537"/>
    <lineage>
        <taxon>Bacteria</taxon>
        <taxon>Pseudomonadati</taxon>
        <taxon>Pseudomonadota</taxon>
        <taxon>Betaproteobacteria</taxon>
        <taxon>Burkholderiales</taxon>
        <taxon>Comamonadaceae</taxon>
        <taxon>Delftia</taxon>
    </lineage>
</organism>
<dbReference type="InterPro" id="IPR003474">
    <property type="entry name" value="Glcn_transporter"/>
</dbReference>
<dbReference type="AlphaFoldDB" id="A0A1H3U4J9"/>
<protein>
    <submittedName>
        <fullName evidence="2">Gluconate:H+ symporter, GntP family</fullName>
    </submittedName>
</protein>
<keyword evidence="1" id="KW-0472">Membrane</keyword>
<dbReference type="Pfam" id="PF02447">
    <property type="entry name" value="GntP_permease"/>
    <property type="match status" value="1"/>
</dbReference>
<evidence type="ECO:0000313" key="2">
    <source>
        <dbReference type="EMBL" id="SDZ57396.1"/>
    </source>
</evidence>
<proteinExistence type="predicted"/>
<reference evidence="2 3" key="1">
    <citation type="submission" date="2016-10" db="EMBL/GenBank/DDBJ databases">
        <authorList>
            <person name="de Groot N.N."/>
        </authorList>
    </citation>
    <scope>NUCLEOTIDE SEQUENCE [LARGE SCALE GENOMIC DNA]</scope>
    <source>
        <strain evidence="2 3">LMG 24775</strain>
    </source>
</reference>
<dbReference type="Proteomes" id="UP000183417">
    <property type="component" value="Unassembled WGS sequence"/>
</dbReference>
<feature type="transmembrane region" description="Helical" evidence="1">
    <location>
        <begin position="69"/>
        <end position="87"/>
    </location>
</feature>
<evidence type="ECO:0000313" key="3">
    <source>
        <dbReference type="Proteomes" id="UP000183417"/>
    </source>
</evidence>
<feature type="transmembrane region" description="Helical" evidence="1">
    <location>
        <begin position="6"/>
        <end position="29"/>
    </location>
</feature>
<evidence type="ECO:0000256" key="1">
    <source>
        <dbReference type="SAM" id="Phobius"/>
    </source>
</evidence>
<dbReference type="GO" id="GO:0015128">
    <property type="term" value="F:gluconate transmembrane transporter activity"/>
    <property type="evidence" value="ECO:0007669"/>
    <property type="project" value="InterPro"/>
</dbReference>